<evidence type="ECO:0000259" key="4">
    <source>
        <dbReference type="PROSITE" id="PS50887"/>
    </source>
</evidence>
<dbReference type="InterPro" id="IPR035965">
    <property type="entry name" value="PAS-like_dom_sf"/>
</dbReference>
<dbReference type="GO" id="GO:0052621">
    <property type="term" value="F:diguanylate cyclase activity"/>
    <property type="evidence" value="ECO:0007669"/>
    <property type="project" value="TreeGrafter"/>
</dbReference>
<sequence length="546" mass="61640">MSFQLNPYFGVLALTAVINVLVASLAWQRRGSTLARTYFSLMMIAGTFYAAVAAIEAGSVTVSDKIFWSTLEYVGTGGIAVFFFLFAEAFAHERSRFNPYQLIRLSIWPLSNVILVATNAWHHWIWTAVIIPGSPPSNVAIYEHGPGYFWVLLCMYLYGIRSIQLLGRSTFSGGTLRRRQAFFLLLGSLFPYLSGALYSLRITPPGLNLTPMSLIATGLCFFWALFRMGAFDTTPIAREMLIEHLRDGVIVIDLKHRIVDINPQGRSLTGLDNRCIGQSLQTTFSNFPEILQNYTTGVETPFELWLSTQNSCYATAQISPLVDYQGRLQGRLLILHDITKRYQAELKLRQANNCLQRQLEEIEFLQTELENQARQDQLTGLFNRHHLNETLPKELQQARQSNYPIVFIMLDIDHFKHINDTFGHRVGDLVLKSFSQILSQQMRVSDIPYRLGGEEFLMVFPGMTLEAGRQRAEYLRQAFEDSAVCWAGTKIKATVSGGIAIFPDHGTNDDDLLHAADLALYAAKETGRNQIICFNSLHPQPHQALP</sequence>
<dbReference type="CDD" id="cd01949">
    <property type="entry name" value="GGDEF"/>
    <property type="match status" value="1"/>
</dbReference>
<dbReference type="SUPFAM" id="SSF55073">
    <property type="entry name" value="Nucleotide cyclase"/>
    <property type="match status" value="1"/>
</dbReference>
<dbReference type="CDD" id="cd00130">
    <property type="entry name" value="PAS"/>
    <property type="match status" value="1"/>
</dbReference>
<feature type="transmembrane region" description="Helical" evidence="2">
    <location>
        <begin position="102"/>
        <end position="121"/>
    </location>
</feature>
<dbReference type="EMBL" id="QBMN01000003">
    <property type="protein sequence ID" value="PZO45617.1"/>
    <property type="molecule type" value="Genomic_DNA"/>
</dbReference>
<evidence type="ECO:0000256" key="2">
    <source>
        <dbReference type="SAM" id="Phobius"/>
    </source>
</evidence>
<evidence type="ECO:0000313" key="5">
    <source>
        <dbReference type="EMBL" id="PZO45617.1"/>
    </source>
</evidence>
<gene>
    <name evidence="5" type="ORF">DCF17_00775</name>
</gene>
<evidence type="ECO:0000259" key="3">
    <source>
        <dbReference type="PROSITE" id="PS50113"/>
    </source>
</evidence>
<dbReference type="SUPFAM" id="SSF55785">
    <property type="entry name" value="PYP-like sensor domain (PAS domain)"/>
    <property type="match status" value="1"/>
</dbReference>
<dbReference type="Gene3D" id="3.30.450.20">
    <property type="entry name" value="PAS domain"/>
    <property type="match status" value="1"/>
</dbReference>
<dbReference type="Pfam" id="PF00989">
    <property type="entry name" value="PAS"/>
    <property type="match status" value="1"/>
</dbReference>
<name>A0A2W4WQZ1_9CYAN</name>
<dbReference type="FunFam" id="3.30.70.270:FF:000001">
    <property type="entry name" value="Diguanylate cyclase domain protein"/>
    <property type="match status" value="1"/>
</dbReference>
<dbReference type="Gene3D" id="3.30.70.270">
    <property type="match status" value="1"/>
</dbReference>
<dbReference type="InterPro" id="IPR043128">
    <property type="entry name" value="Rev_trsase/Diguanyl_cyclase"/>
</dbReference>
<organism evidence="5 6">
    <name type="scientific">Shackletoniella antarctica</name>
    <dbReference type="NCBI Taxonomy" id="268115"/>
    <lineage>
        <taxon>Bacteria</taxon>
        <taxon>Bacillati</taxon>
        <taxon>Cyanobacteriota</taxon>
        <taxon>Cyanophyceae</taxon>
        <taxon>Oculatellales</taxon>
        <taxon>Oculatellaceae</taxon>
        <taxon>Shackletoniella</taxon>
    </lineage>
</organism>
<proteinExistence type="predicted"/>
<reference evidence="5 6" key="2">
    <citation type="submission" date="2018-06" db="EMBL/GenBank/DDBJ databases">
        <title>Metagenomic assembly of (sub)arctic Cyanobacteria and their associated microbiome from non-axenic cultures.</title>
        <authorList>
            <person name="Baurain D."/>
        </authorList>
    </citation>
    <scope>NUCLEOTIDE SEQUENCE [LARGE SCALE GENOMIC DNA]</scope>
    <source>
        <strain evidence="5">ULC041bin1</strain>
    </source>
</reference>
<feature type="transmembrane region" description="Helical" evidence="2">
    <location>
        <begin position="181"/>
        <end position="200"/>
    </location>
</feature>
<accession>A0A2W4WQZ1</accession>
<keyword evidence="2" id="KW-0812">Transmembrane</keyword>
<dbReference type="PROSITE" id="PS50113">
    <property type="entry name" value="PAC"/>
    <property type="match status" value="1"/>
</dbReference>
<dbReference type="GO" id="GO:0006355">
    <property type="term" value="P:regulation of DNA-templated transcription"/>
    <property type="evidence" value="ECO:0007669"/>
    <property type="project" value="InterPro"/>
</dbReference>
<dbReference type="PROSITE" id="PS50887">
    <property type="entry name" value="GGDEF"/>
    <property type="match status" value="1"/>
</dbReference>
<dbReference type="PANTHER" id="PTHR45138">
    <property type="entry name" value="REGULATORY COMPONENTS OF SENSORY TRANSDUCTION SYSTEM"/>
    <property type="match status" value="1"/>
</dbReference>
<dbReference type="InterPro" id="IPR050469">
    <property type="entry name" value="Diguanylate_Cyclase"/>
</dbReference>
<dbReference type="InterPro" id="IPR000700">
    <property type="entry name" value="PAS-assoc_C"/>
</dbReference>
<evidence type="ECO:0000313" key="6">
    <source>
        <dbReference type="Proteomes" id="UP000249081"/>
    </source>
</evidence>
<comment type="caution">
    <text evidence="5">The sequence shown here is derived from an EMBL/GenBank/DDBJ whole genome shotgun (WGS) entry which is preliminary data.</text>
</comment>
<feature type="transmembrane region" description="Helical" evidence="2">
    <location>
        <begin position="212"/>
        <end position="230"/>
    </location>
</feature>
<feature type="transmembrane region" description="Helical" evidence="2">
    <location>
        <begin position="141"/>
        <end position="160"/>
    </location>
</feature>
<dbReference type="InterPro" id="IPR000014">
    <property type="entry name" value="PAS"/>
</dbReference>
<feature type="transmembrane region" description="Helical" evidence="2">
    <location>
        <begin position="39"/>
        <end position="60"/>
    </location>
</feature>
<evidence type="ECO:0000256" key="1">
    <source>
        <dbReference type="SAM" id="Coils"/>
    </source>
</evidence>
<dbReference type="NCBIfam" id="TIGR00254">
    <property type="entry name" value="GGDEF"/>
    <property type="match status" value="1"/>
</dbReference>
<dbReference type="InterPro" id="IPR000160">
    <property type="entry name" value="GGDEF_dom"/>
</dbReference>
<dbReference type="Pfam" id="PF00990">
    <property type="entry name" value="GGDEF"/>
    <property type="match status" value="1"/>
</dbReference>
<feature type="domain" description="PAC" evidence="3">
    <location>
        <begin position="300"/>
        <end position="350"/>
    </location>
</feature>
<keyword evidence="1" id="KW-0175">Coiled coil</keyword>
<dbReference type="SMART" id="SM00267">
    <property type="entry name" value="GGDEF"/>
    <property type="match status" value="1"/>
</dbReference>
<dbReference type="PANTHER" id="PTHR45138:SF9">
    <property type="entry name" value="DIGUANYLATE CYCLASE DGCM-RELATED"/>
    <property type="match status" value="1"/>
</dbReference>
<keyword evidence="2" id="KW-0472">Membrane</keyword>
<dbReference type="NCBIfam" id="TIGR00229">
    <property type="entry name" value="sensory_box"/>
    <property type="match status" value="1"/>
</dbReference>
<dbReference type="InterPro" id="IPR013767">
    <property type="entry name" value="PAS_fold"/>
</dbReference>
<feature type="transmembrane region" description="Helical" evidence="2">
    <location>
        <begin position="66"/>
        <end position="90"/>
    </location>
</feature>
<dbReference type="AlphaFoldDB" id="A0A2W4WQZ1"/>
<dbReference type="InterPro" id="IPR029787">
    <property type="entry name" value="Nucleotide_cyclase"/>
</dbReference>
<dbReference type="InterPro" id="IPR031621">
    <property type="entry name" value="HisKA_7TM"/>
</dbReference>
<dbReference type="Proteomes" id="UP000249081">
    <property type="component" value="Unassembled WGS sequence"/>
</dbReference>
<reference evidence="6" key="1">
    <citation type="submission" date="2018-04" db="EMBL/GenBank/DDBJ databases">
        <authorList>
            <person name="Cornet L."/>
        </authorList>
    </citation>
    <scope>NUCLEOTIDE SEQUENCE [LARGE SCALE GENOMIC DNA]</scope>
</reference>
<protein>
    <submittedName>
        <fullName evidence="5">Sensor domain-containing diguanylate cyclase</fullName>
    </submittedName>
</protein>
<feature type="transmembrane region" description="Helical" evidence="2">
    <location>
        <begin position="6"/>
        <end position="27"/>
    </location>
</feature>
<feature type="coiled-coil region" evidence="1">
    <location>
        <begin position="348"/>
        <end position="375"/>
    </location>
</feature>
<feature type="domain" description="GGDEF" evidence="4">
    <location>
        <begin position="403"/>
        <end position="536"/>
    </location>
</feature>
<dbReference type="Pfam" id="PF16927">
    <property type="entry name" value="HisKA_7TM"/>
    <property type="match status" value="1"/>
</dbReference>
<keyword evidence="2" id="KW-1133">Transmembrane helix</keyword>